<keyword evidence="1" id="KW-0645">Protease</keyword>
<name>M0BKR3_9EURY</name>
<dbReference type="InterPro" id="IPR009003">
    <property type="entry name" value="Peptidase_S1_PA"/>
</dbReference>
<dbReference type="AlphaFoldDB" id="M0BKR3"/>
<dbReference type="InterPro" id="IPR036034">
    <property type="entry name" value="PDZ_sf"/>
</dbReference>
<dbReference type="InterPro" id="IPR006311">
    <property type="entry name" value="TAT_signal"/>
</dbReference>
<organism evidence="4 5">
    <name type="scientific">Halovivax asiaticus JCM 14624</name>
    <dbReference type="NCBI Taxonomy" id="1227490"/>
    <lineage>
        <taxon>Archaea</taxon>
        <taxon>Methanobacteriati</taxon>
        <taxon>Methanobacteriota</taxon>
        <taxon>Stenosarchaea group</taxon>
        <taxon>Halobacteria</taxon>
        <taxon>Halobacteriales</taxon>
        <taxon>Natrialbaceae</taxon>
        <taxon>Halovivax</taxon>
    </lineage>
</organism>
<dbReference type="SUPFAM" id="SSF50494">
    <property type="entry name" value="Trypsin-like serine proteases"/>
    <property type="match status" value="1"/>
</dbReference>
<dbReference type="InterPro" id="IPR051201">
    <property type="entry name" value="Chloro_Bact_Ser_Proteases"/>
</dbReference>
<evidence type="ECO:0000313" key="5">
    <source>
        <dbReference type="Proteomes" id="UP000011560"/>
    </source>
</evidence>
<evidence type="ECO:0000313" key="4">
    <source>
        <dbReference type="EMBL" id="ELZ11042.1"/>
    </source>
</evidence>
<reference evidence="4 5" key="1">
    <citation type="journal article" date="2014" name="PLoS Genet.">
        <title>Phylogenetically driven sequencing of extremely halophilic archaea reveals strategies for static and dynamic osmo-response.</title>
        <authorList>
            <person name="Becker E.A."/>
            <person name="Seitzer P.M."/>
            <person name="Tritt A."/>
            <person name="Larsen D."/>
            <person name="Krusor M."/>
            <person name="Yao A.I."/>
            <person name="Wu D."/>
            <person name="Madern D."/>
            <person name="Eisen J.A."/>
            <person name="Darling A.E."/>
            <person name="Facciotti M.T."/>
        </authorList>
    </citation>
    <scope>NUCLEOTIDE SEQUENCE [LARGE SCALE GENOMIC DNA]</scope>
    <source>
        <strain evidence="4 5">JCM 14624</strain>
    </source>
</reference>
<keyword evidence="5" id="KW-1185">Reference proteome</keyword>
<dbReference type="Proteomes" id="UP000011560">
    <property type="component" value="Unassembled WGS sequence"/>
</dbReference>
<dbReference type="PANTHER" id="PTHR43343:SF3">
    <property type="entry name" value="PROTEASE DO-LIKE 8, CHLOROPLASTIC"/>
    <property type="match status" value="1"/>
</dbReference>
<dbReference type="SUPFAM" id="SSF50156">
    <property type="entry name" value="PDZ domain-like"/>
    <property type="match status" value="1"/>
</dbReference>
<dbReference type="Gene3D" id="2.30.42.10">
    <property type="match status" value="1"/>
</dbReference>
<dbReference type="GO" id="GO:0004252">
    <property type="term" value="F:serine-type endopeptidase activity"/>
    <property type="evidence" value="ECO:0007669"/>
    <property type="project" value="InterPro"/>
</dbReference>
<dbReference type="PRINTS" id="PR00834">
    <property type="entry name" value="PROTEASES2C"/>
</dbReference>
<dbReference type="Pfam" id="PF13365">
    <property type="entry name" value="Trypsin_2"/>
    <property type="match status" value="1"/>
</dbReference>
<accession>M0BKR3</accession>
<dbReference type="PANTHER" id="PTHR43343">
    <property type="entry name" value="PEPTIDASE S12"/>
    <property type="match status" value="1"/>
</dbReference>
<evidence type="ECO:0000256" key="2">
    <source>
        <dbReference type="ARBA" id="ARBA00022801"/>
    </source>
</evidence>
<gene>
    <name evidence="4" type="ORF">C479_09533</name>
</gene>
<dbReference type="EMBL" id="AOIQ01000014">
    <property type="protein sequence ID" value="ELZ11042.1"/>
    <property type="molecule type" value="Genomic_DNA"/>
</dbReference>
<dbReference type="Gene3D" id="2.40.10.120">
    <property type="match status" value="1"/>
</dbReference>
<comment type="caution">
    <text evidence="4">The sequence shown here is derived from an EMBL/GenBank/DDBJ whole genome shotgun (WGS) entry which is preliminary data.</text>
</comment>
<dbReference type="InterPro" id="IPR001940">
    <property type="entry name" value="Peptidase_S1C"/>
</dbReference>
<dbReference type="Pfam" id="PF13180">
    <property type="entry name" value="PDZ_2"/>
    <property type="match status" value="1"/>
</dbReference>
<protein>
    <submittedName>
        <fullName evidence="4">Peptidase S1 and S6 chymotrypsin/Hap</fullName>
    </submittedName>
</protein>
<proteinExistence type="predicted"/>
<dbReference type="RefSeq" id="WP_007701427.1">
    <property type="nucleotide sequence ID" value="NZ_AOIQ01000014.1"/>
</dbReference>
<dbReference type="OrthoDB" id="350578at2157"/>
<evidence type="ECO:0000259" key="3">
    <source>
        <dbReference type="Pfam" id="PF13180"/>
    </source>
</evidence>
<keyword evidence="2" id="KW-0378">Hydrolase</keyword>
<sequence>MDDPAPSRRAFLAAGGGGLLAAIAGCAEPGSRAQAGRGDSSLPSAVDFDERADGTVYTGIYADVIDSVAMVTVSGVEDENGEEIGGQGSAFVYDGHLVTNNHVVEGASTIQLQYTNGDWTEAEVVGTDVYSDLAALDVVHRPEAATSLSFTDVLPTVGQEVVAVGNPYGLEGTMSRGIVSGVNRSLPGPNDYDIPNAVQTDAGVNPGNSGGPLLDMDGRVVGMINAGIVEGVGFAISAALATRVLPSLIETGRYEHPRMGVKLREVTPAVAAANDLEEATGVMIVETPRDGPADGVLQGADGRVARDGVPIPVGGDVVVGLAGEPVPDNHALSRVLSLQTSPGQTVPVELIRDGERTTVDLTLGARPVSP</sequence>
<dbReference type="InterPro" id="IPR001478">
    <property type="entry name" value="PDZ"/>
</dbReference>
<dbReference type="PROSITE" id="PS51318">
    <property type="entry name" value="TAT"/>
    <property type="match status" value="1"/>
</dbReference>
<feature type="domain" description="PDZ" evidence="3">
    <location>
        <begin position="257"/>
        <end position="363"/>
    </location>
</feature>
<dbReference type="GO" id="GO:0006508">
    <property type="term" value="P:proteolysis"/>
    <property type="evidence" value="ECO:0007669"/>
    <property type="project" value="UniProtKB-KW"/>
</dbReference>
<evidence type="ECO:0000256" key="1">
    <source>
        <dbReference type="ARBA" id="ARBA00022670"/>
    </source>
</evidence>
<dbReference type="STRING" id="1227490.C479_09533"/>